<protein>
    <submittedName>
        <fullName evidence="2">Reverse transcriptase-like</fullName>
    </submittedName>
</protein>
<keyword evidence="2" id="KW-0808">Transferase</keyword>
<dbReference type="InterPro" id="IPR043502">
    <property type="entry name" value="DNA/RNA_pol_sf"/>
</dbReference>
<dbReference type="EMBL" id="CP000393">
    <property type="protein sequence ID" value="ABG53503.1"/>
    <property type="molecule type" value="Genomic_DNA"/>
</dbReference>
<dbReference type="RefSeq" id="WP_011613825.1">
    <property type="nucleotide sequence ID" value="NC_008312.1"/>
</dbReference>
<accession>Q10W71</accession>
<organism evidence="2">
    <name type="scientific">Trichodesmium erythraeum (strain IMS101)</name>
    <dbReference type="NCBI Taxonomy" id="203124"/>
    <lineage>
        <taxon>Bacteria</taxon>
        <taxon>Bacillati</taxon>
        <taxon>Cyanobacteriota</taxon>
        <taxon>Cyanophyceae</taxon>
        <taxon>Oscillatoriophycideae</taxon>
        <taxon>Oscillatoriales</taxon>
        <taxon>Microcoleaceae</taxon>
        <taxon>Trichodesmium</taxon>
    </lineage>
</organism>
<proteinExistence type="predicted"/>
<dbReference type="AlphaFoldDB" id="Q10W71"/>
<dbReference type="GO" id="GO:0003964">
    <property type="term" value="F:RNA-directed DNA polymerase activity"/>
    <property type="evidence" value="ECO:0007669"/>
    <property type="project" value="UniProtKB-KW"/>
</dbReference>
<dbReference type="PROSITE" id="PS50878">
    <property type="entry name" value="RT_POL"/>
    <property type="match status" value="1"/>
</dbReference>
<gene>
    <name evidence="2" type="ordered locus">Tery_4520</name>
</gene>
<dbReference type="KEGG" id="ter:Tery_4520"/>
<dbReference type="eggNOG" id="COG3344">
    <property type="taxonomic scope" value="Bacteria"/>
</dbReference>
<evidence type="ECO:0000313" key="2">
    <source>
        <dbReference type="EMBL" id="ABG53503.1"/>
    </source>
</evidence>
<name>Q10W71_TRIEI</name>
<keyword evidence="2" id="KW-0548">Nucleotidyltransferase</keyword>
<feature type="domain" description="Reverse transcriptase" evidence="1">
    <location>
        <begin position="1"/>
        <end position="85"/>
    </location>
</feature>
<reference evidence="2" key="1">
    <citation type="submission" date="2006-06" db="EMBL/GenBank/DDBJ databases">
        <title>Complete sequence of Trichodesmium erythraeum IMS101.</title>
        <authorList>
            <consortium name="US DOE Joint Genome Institute"/>
            <person name="Copeland A."/>
            <person name="Lucas S."/>
            <person name="Lapidus A."/>
            <person name="Barry K."/>
            <person name="Detter J.C."/>
            <person name="Glavina del Rio T."/>
            <person name="Hammon N."/>
            <person name="Israni S."/>
            <person name="Dalin E."/>
            <person name="Tice H."/>
            <person name="Pitluck S."/>
            <person name="Kiss H."/>
            <person name="Munk A.C."/>
            <person name="Brettin T."/>
            <person name="Bruce D."/>
            <person name="Han C."/>
            <person name="Tapia R."/>
            <person name="Gilna P."/>
            <person name="Schmutz J."/>
            <person name="Larimer F."/>
            <person name="Land M."/>
            <person name="Hauser L."/>
            <person name="Kyrpides N."/>
            <person name="Kim E."/>
            <person name="Richardson P."/>
        </authorList>
    </citation>
    <scope>NUCLEOTIDE SEQUENCE [LARGE SCALE GENOMIC DNA]</scope>
    <source>
        <strain evidence="2">IMS101</strain>
    </source>
</reference>
<dbReference type="SUPFAM" id="SSF56672">
    <property type="entry name" value="DNA/RNA polymerases"/>
    <property type="match status" value="1"/>
</dbReference>
<dbReference type="HOGENOM" id="CLU_2426128_0_0_3"/>
<dbReference type="Pfam" id="PF00078">
    <property type="entry name" value="RVT_1"/>
    <property type="match status" value="1"/>
</dbReference>
<evidence type="ECO:0000259" key="1">
    <source>
        <dbReference type="PROSITE" id="PS50878"/>
    </source>
</evidence>
<keyword evidence="2" id="KW-0695">RNA-directed DNA polymerase</keyword>
<sequence>MEECLNKFAESFSGRKLENKKALSFIRYADDFVILNKDLKVVLQAKAVMQEWLTQIELELKPEKTRITHTLEEYEGNKPGFGFYFLVFIMR</sequence>
<dbReference type="InterPro" id="IPR000477">
    <property type="entry name" value="RT_dom"/>
</dbReference>